<feature type="transmembrane region" description="Helical" evidence="1">
    <location>
        <begin position="36"/>
        <end position="57"/>
    </location>
</feature>
<feature type="transmembrane region" description="Helical" evidence="1">
    <location>
        <begin position="91"/>
        <end position="107"/>
    </location>
</feature>
<feature type="transmembrane region" description="Helical" evidence="1">
    <location>
        <begin position="119"/>
        <end position="137"/>
    </location>
</feature>
<organism evidence="2 3">
    <name type="scientific">Pedobacter africanus</name>
    <dbReference type="NCBI Taxonomy" id="151894"/>
    <lineage>
        <taxon>Bacteria</taxon>
        <taxon>Pseudomonadati</taxon>
        <taxon>Bacteroidota</taxon>
        <taxon>Sphingobacteriia</taxon>
        <taxon>Sphingobacteriales</taxon>
        <taxon>Sphingobacteriaceae</taxon>
        <taxon>Pedobacter</taxon>
    </lineage>
</organism>
<dbReference type="AlphaFoldDB" id="A0A1W2E9N5"/>
<dbReference type="RefSeq" id="WP_084241375.1">
    <property type="nucleotide sequence ID" value="NZ_FWXT01000005.1"/>
</dbReference>
<keyword evidence="1" id="KW-0812">Transmembrane</keyword>
<gene>
    <name evidence="2" type="ORF">SAMN04488524_4598</name>
</gene>
<dbReference type="PANTHER" id="PTHR28026">
    <property type="entry name" value="DUF962 DOMAIN PROTEIN (AFU_ORTHOLOGUE AFUA_8G05310)"/>
    <property type="match status" value="1"/>
</dbReference>
<evidence type="ECO:0000313" key="3">
    <source>
        <dbReference type="Proteomes" id="UP000192756"/>
    </source>
</evidence>
<dbReference type="GO" id="GO:0016020">
    <property type="term" value="C:membrane"/>
    <property type="evidence" value="ECO:0007669"/>
    <property type="project" value="GOC"/>
</dbReference>
<proteinExistence type="predicted"/>
<dbReference type="Proteomes" id="UP000192756">
    <property type="component" value="Unassembled WGS sequence"/>
</dbReference>
<evidence type="ECO:0000313" key="2">
    <source>
        <dbReference type="EMBL" id="SMD06375.1"/>
    </source>
</evidence>
<reference evidence="3" key="1">
    <citation type="submission" date="2017-04" db="EMBL/GenBank/DDBJ databases">
        <authorList>
            <person name="Varghese N."/>
            <person name="Submissions S."/>
        </authorList>
    </citation>
    <scope>NUCLEOTIDE SEQUENCE [LARGE SCALE GENOMIC DNA]</scope>
    <source>
        <strain evidence="3">DSM 12126</strain>
    </source>
</reference>
<keyword evidence="1" id="KW-1133">Transmembrane helix</keyword>
<dbReference type="EMBL" id="FWXT01000005">
    <property type="protein sequence ID" value="SMD06375.1"/>
    <property type="molecule type" value="Genomic_DNA"/>
</dbReference>
<dbReference type="Pfam" id="PF06127">
    <property type="entry name" value="Mpo1-like"/>
    <property type="match status" value="1"/>
</dbReference>
<dbReference type="STRING" id="151894.SAMN04488524_4598"/>
<dbReference type="PANTHER" id="PTHR28026:SF9">
    <property type="entry name" value="2-HYDROXY-PALMITIC ACID DIOXYGENASE MPO1"/>
    <property type="match status" value="1"/>
</dbReference>
<keyword evidence="1" id="KW-0472">Membrane</keyword>
<keyword evidence="3" id="KW-1185">Reference proteome</keyword>
<evidence type="ECO:0000256" key="1">
    <source>
        <dbReference type="SAM" id="Phobius"/>
    </source>
</evidence>
<accession>A0A1W2E9N5</accession>
<dbReference type="InterPro" id="IPR009305">
    <property type="entry name" value="Mpo1-like"/>
</dbReference>
<name>A0A1W2E9N5_9SPHI</name>
<sequence length="174" mass="20001">MKKEQNKGAAANAKSEVDMLFDKYAESHQNHTNETIHWICVPLIVFSLLGLVWAIPFPHLEFLGRYNGYVNWASFLIAFSVYYYYRLSPVMSYLMLLLIFGMSILIVQLEKIEAAGGPALWLVCLVIFVLAWIGQFIGHKIEGKKPSFLEDVKFLLIGPIWLLHFICKKVGLRY</sequence>
<feature type="transmembrane region" description="Helical" evidence="1">
    <location>
        <begin position="69"/>
        <end position="85"/>
    </location>
</feature>
<dbReference type="OrthoDB" id="5515308at2"/>
<protein>
    <submittedName>
        <fullName evidence="2">Uncharacterized membrane protein YGL010W</fullName>
    </submittedName>
</protein>
<dbReference type="GO" id="GO:0046521">
    <property type="term" value="P:sphingoid catabolic process"/>
    <property type="evidence" value="ECO:0007669"/>
    <property type="project" value="TreeGrafter"/>
</dbReference>